<keyword evidence="2" id="KW-1185">Reference proteome</keyword>
<evidence type="ECO:0000313" key="1">
    <source>
        <dbReference type="EMBL" id="ELR25524.1"/>
    </source>
</evidence>
<name>L8HIT9_ACACF</name>
<proteinExistence type="predicted"/>
<dbReference type="VEuPathDB" id="AmoebaDB:ACA1_296120"/>
<dbReference type="EMBL" id="KB007805">
    <property type="protein sequence ID" value="ELR25524.1"/>
    <property type="molecule type" value="Genomic_DNA"/>
</dbReference>
<dbReference type="RefSeq" id="XP_004368279.1">
    <property type="nucleotide sequence ID" value="XM_004368222.1"/>
</dbReference>
<evidence type="ECO:0000313" key="2">
    <source>
        <dbReference type="Proteomes" id="UP000011083"/>
    </source>
</evidence>
<organism evidence="1 2">
    <name type="scientific">Acanthamoeba castellanii (strain ATCC 30010 / Neff)</name>
    <dbReference type="NCBI Taxonomy" id="1257118"/>
    <lineage>
        <taxon>Eukaryota</taxon>
        <taxon>Amoebozoa</taxon>
        <taxon>Discosea</taxon>
        <taxon>Longamoebia</taxon>
        <taxon>Centramoebida</taxon>
        <taxon>Acanthamoebidae</taxon>
        <taxon>Acanthamoeba</taxon>
    </lineage>
</organism>
<gene>
    <name evidence="1" type="ORF">ACA1_296120</name>
</gene>
<accession>L8HIT9</accession>
<reference evidence="1 2" key="1">
    <citation type="journal article" date="2013" name="Genome Biol.">
        <title>Genome of Acanthamoeba castellanii highlights extensive lateral gene transfer and early evolution of tyrosine kinase signaling.</title>
        <authorList>
            <person name="Clarke M."/>
            <person name="Lohan A.J."/>
            <person name="Liu B."/>
            <person name="Lagkouvardos I."/>
            <person name="Roy S."/>
            <person name="Zafar N."/>
            <person name="Bertelli C."/>
            <person name="Schilde C."/>
            <person name="Kianianmomeni A."/>
            <person name="Burglin T.R."/>
            <person name="Frech C."/>
            <person name="Turcotte B."/>
            <person name="Kopec K.O."/>
            <person name="Synnott J.M."/>
            <person name="Choo C."/>
            <person name="Paponov I."/>
            <person name="Finkler A."/>
            <person name="Soon Heng Tan C."/>
            <person name="Hutchins A.P."/>
            <person name="Weinmeier T."/>
            <person name="Rattei T."/>
            <person name="Chu J.S."/>
            <person name="Gimenez G."/>
            <person name="Irimia M."/>
            <person name="Rigden D.J."/>
            <person name="Fitzpatrick D.A."/>
            <person name="Lorenzo-Morales J."/>
            <person name="Bateman A."/>
            <person name="Chiu C.H."/>
            <person name="Tang P."/>
            <person name="Hegemann P."/>
            <person name="Fromm H."/>
            <person name="Raoult D."/>
            <person name="Greub G."/>
            <person name="Miranda-Saavedra D."/>
            <person name="Chen N."/>
            <person name="Nash P."/>
            <person name="Ginger M.L."/>
            <person name="Horn M."/>
            <person name="Schaap P."/>
            <person name="Caler L."/>
            <person name="Loftus B."/>
        </authorList>
    </citation>
    <scope>NUCLEOTIDE SEQUENCE [LARGE SCALE GENOMIC DNA]</scope>
    <source>
        <strain evidence="1 2">Neff</strain>
    </source>
</reference>
<dbReference type="GeneID" id="14926584"/>
<protein>
    <recommendedName>
        <fullName evidence="3">RRM domain-containing protein</fullName>
    </recommendedName>
</protein>
<sequence>MEELRDPITGRWTLMVANVNKLWGTTEVEFHLQRTIPFWHEINCEILLMQHKNLGGLKNRGVAHLELSSSAEARSPAPAAVTISRTHMVDTGYAIGDAPLRIDWRRPERYDDTIRAVYAANAPVTITKSDVSALFGRFGQIESIFLSAELPKKAPPPAPHRSVVWSAAC</sequence>
<dbReference type="AlphaFoldDB" id="L8HIT9"/>
<dbReference type="Proteomes" id="UP000011083">
    <property type="component" value="Unassembled WGS sequence"/>
</dbReference>
<evidence type="ECO:0008006" key="3">
    <source>
        <dbReference type="Google" id="ProtNLM"/>
    </source>
</evidence>
<dbReference type="KEGG" id="acan:ACA1_296120"/>